<keyword evidence="2" id="KW-1185">Reference proteome</keyword>
<protein>
    <submittedName>
        <fullName evidence="1">Uncharacterized protein</fullName>
    </submittedName>
</protein>
<gene>
    <name evidence="1" type="ORF">DPEC_G00107310</name>
</gene>
<dbReference type="EMBL" id="CM055736">
    <property type="protein sequence ID" value="KAJ8006442.1"/>
    <property type="molecule type" value="Genomic_DNA"/>
</dbReference>
<evidence type="ECO:0000313" key="1">
    <source>
        <dbReference type="EMBL" id="KAJ8006442.1"/>
    </source>
</evidence>
<proteinExistence type="predicted"/>
<comment type="caution">
    <text evidence="1">The sequence shown here is derived from an EMBL/GenBank/DDBJ whole genome shotgun (WGS) entry which is preliminary data.</text>
</comment>
<reference evidence="1" key="1">
    <citation type="submission" date="2021-05" db="EMBL/GenBank/DDBJ databases">
        <authorList>
            <person name="Pan Q."/>
            <person name="Jouanno E."/>
            <person name="Zahm M."/>
            <person name="Klopp C."/>
            <person name="Cabau C."/>
            <person name="Louis A."/>
            <person name="Berthelot C."/>
            <person name="Parey E."/>
            <person name="Roest Crollius H."/>
            <person name="Montfort J."/>
            <person name="Robinson-Rechavi M."/>
            <person name="Bouchez O."/>
            <person name="Lampietro C."/>
            <person name="Lopez Roques C."/>
            <person name="Donnadieu C."/>
            <person name="Postlethwait J."/>
            <person name="Bobe J."/>
            <person name="Dillon D."/>
            <person name="Chandos A."/>
            <person name="von Hippel F."/>
            <person name="Guiguen Y."/>
        </authorList>
    </citation>
    <scope>NUCLEOTIDE SEQUENCE</scope>
    <source>
        <strain evidence="1">YG-Jan2019</strain>
    </source>
</reference>
<organism evidence="1 2">
    <name type="scientific">Dallia pectoralis</name>
    <name type="common">Alaska blackfish</name>
    <dbReference type="NCBI Taxonomy" id="75939"/>
    <lineage>
        <taxon>Eukaryota</taxon>
        <taxon>Metazoa</taxon>
        <taxon>Chordata</taxon>
        <taxon>Craniata</taxon>
        <taxon>Vertebrata</taxon>
        <taxon>Euteleostomi</taxon>
        <taxon>Actinopterygii</taxon>
        <taxon>Neopterygii</taxon>
        <taxon>Teleostei</taxon>
        <taxon>Protacanthopterygii</taxon>
        <taxon>Esociformes</taxon>
        <taxon>Umbridae</taxon>
        <taxon>Dallia</taxon>
    </lineage>
</organism>
<sequence length="99" mass="11189">MIGGFERVKAAEVAVGITSLPMSIGPAAMWIRSIEEERRDYLATLVVHHYQFGMSVEEDAEYTPMLRVSPRRPRGSCFSGIRGEKKGSELYEGRLRVDR</sequence>
<name>A0ACC2GSA5_DALPE</name>
<dbReference type="Proteomes" id="UP001157502">
    <property type="component" value="Chromosome 9"/>
</dbReference>
<accession>A0ACC2GSA5</accession>
<evidence type="ECO:0000313" key="2">
    <source>
        <dbReference type="Proteomes" id="UP001157502"/>
    </source>
</evidence>